<organism evidence="7 8">
    <name type="scientific">Streptomyces rimosus subsp. rimosus</name>
    <dbReference type="NCBI Taxonomy" id="132474"/>
    <lineage>
        <taxon>Bacteria</taxon>
        <taxon>Bacillati</taxon>
        <taxon>Actinomycetota</taxon>
        <taxon>Actinomycetes</taxon>
        <taxon>Kitasatosporales</taxon>
        <taxon>Streptomycetaceae</taxon>
        <taxon>Streptomyces</taxon>
    </lineage>
</organism>
<dbReference type="PROSITE" id="PS50977">
    <property type="entry name" value="HTH_TETR_2"/>
    <property type="match status" value="1"/>
</dbReference>
<reference evidence="7 8" key="1">
    <citation type="submission" date="2022-03" db="EMBL/GenBank/DDBJ databases">
        <title>Complete genome of Streptomyces rimosus ssp. rimosus R7 (=ATCC 10970).</title>
        <authorList>
            <person name="Beganovic S."/>
            <person name="Ruckert C."/>
            <person name="Busche T."/>
            <person name="Kalinowski J."/>
            <person name="Wittmann C."/>
        </authorList>
    </citation>
    <scope>NUCLEOTIDE SEQUENCE [LARGE SCALE GENOMIC DNA]</scope>
    <source>
        <strain evidence="7 8">R7</strain>
    </source>
</reference>
<accession>A0ABY3YY14</accession>
<evidence type="ECO:0000256" key="3">
    <source>
        <dbReference type="ARBA" id="ARBA00023163"/>
    </source>
</evidence>
<dbReference type="EMBL" id="CP094298">
    <property type="protein sequence ID" value="UNZ02932.1"/>
    <property type="molecule type" value="Genomic_DNA"/>
</dbReference>
<evidence type="ECO:0000256" key="4">
    <source>
        <dbReference type="PROSITE-ProRule" id="PRU00335"/>
    </source>
</evidence>
<dbReference type="InterPro" id="IPR011075">
    <property type="entry name" value="TetR_C"/>
</dbReference>
<proteinExistence type="predicted"/>
<gene>
    <name evidence="7" type="ORF">SRIMR7_12320</name>
</gene>
<feature type="domain" description="HTH tetR-type" evidence="6">
    <location>
        <begin position="32"/>
        <end position="92"/>
    </location>
</feature>
<dbReference type="InterPro" id="IPR050109">
    <property type="entry name" value="HTH-type_TetR-like_transc_reg"/>
</dbReference>
<dbReference type="RefSeq" id="WP_003982592.1">
    <property type="nucleotide sequence ID" value="NZ_CP043497.1"/>
</dbReference>
<dbReference type="PANTHER" id="PTHR30055:SF230">
    <property type="entry name" value="TRANSCRIPTIONAL REGULATORY PROTEIN (PROBABLY TETR-FAMILY)-RELATED"/>
    <property type="match status" value="1"/>
</dbReference>
<feature type="DNA-binding region" description="H-T-H motif" evidence="4">
    <location>
        <begin position="55"/>
        <end position="74"/>
    </location>
</feature>
<dbReference type="InterPro" id="IPR036271">
    <property type="entry name" value="Tet_transcr_reg_TetR-rel_C_sf"/>
</dbReference>
<evidence type="ECO:0000256" key="1">
    <source>
        <dbReference type="ARBA" id="ARBA00023015"/>
    </source>
</evidence>
<dbReference type="SUPFAM" id="SSF46689">
    <property type="entry name" value="Homeodomain-like"/>
    <property type="match status" value="1"/>
</dbReference>
<dbReference type="Gene3D" id="1.10.10.60">
    <property type="entry name" value="Homeodomain-like"/>
    <property type="match status" value="1"/>
</dbReference>
<dbReference type="Pfam" id="PF16859">
    <property type="entry name" value="TetR_C_11"/>
    <property type="match status" value="1"/>
</dbReference>
<sequence>MVARMHRCPLTGTRSPEGRTGPRGRTGRPRSAEADRAILGATRAALVELGWGKLTMSDVAARAGVAKTTLYRRWANKNELVVDAVAVLFDELELPDRGCLQADIEGVVLQFASLLARPETKTALMAVVAESTTDEALRLRIRSAVVERQKRLVVLGRERAQERGELPPDAAGEEGAAAAGRAVGLIFDVIAGAVVHRALVSAEPVDELWAQQFSTLLLAGLGGLAETEAGPSGA</sequence>
<dbReference type="PANTHER" id="PTHR30055">
    <property type="entry name" value="HTH-TYPE TRANSCRIPTIONAL REGULATOR RUTR"/>
    <property type="match status" value="1"/>
</dbReference>
<dbReference type="GeneID" id="66857974"/>
<keyword evidence="8" id="KW-1185">Reference proteome</keyword>
<evidence type="ECO:0000256" key="2">
    <source>
        <dbReference type="ARBA" id="ARBA00023125"/>
    </source>
</evidence>
<protein>
    <submittedName>
        <fullName evidence="7">Transcriptional regulator, TetR family</fullName>
    </submittedName>
</protein>
<dbReference type="Proteomes" id="UP000829494">
    <property type="component" value="Chromosome"/>
</dbReference>
<keyword evidence="2 4" id="KW-0238">DNA-binding</keyword>
<dbReference type="Pfam" id="PF00440">
    <property type="entry name" value="TetR_N"/>
    <property type="match status" value="1"/>
</dbReference>
<evidence type="ECO:0000256" key="5">
    <source>
        <dbReference type="SAM" id="MobiDB-lite"/>
    </source>
</evidence>
<dbReference type="InterPro" id="IPR001647">
    <property type="entry name" value="HTH_TetR"/>
</dbReference>
<evidence type="ECO:0000259" key="6">
    <source>
        <dbReference type="PROSITE" id="PS50977"/>
    </source>
</evidence>
<feature type="region of interest" description="Disordered" evidence="5">
    <location>
        <begin position="1"/>
        <end position="33"/>
    </location>
</feature>
<dbReference type="InterPro" id="IPR009057">
    <property type="entry name" value="Homeodomain-like_sf"/>
</dbReference>
<keyword evidence="3" id="KW-0804">Transcription</keyword>
<dbReference type="Gene3D" id="1.10.357.10">
    <property type="entry name" value="Tetracycline Repressor, domain 2"/>
    <property type="match status" value="1"/>
</dbReference>
<name>A0ABY3YY14_STRRM</name>
<dbReference type="SUPFAM" id="SSF48498">
    <property type="entry name" value="Tetracyclin repressor-like, C-terminal domain"/>
    <property type="match status" value="1"/>
</dbReference>
<evidence type="ECO:0000313" key="7">
    <source>
        <dbReference type="EMBL" id="UNZ02932.1"/>
    </source>
</evidence>
<evidence type="ECO:0000313" key="8">
    <source>
        <dbReference type="Proteomes" id="UP000829494"/>
    </source>
</evidence>
<keyword evidence="1" id="KW-0805">Transcription regulation</keyword>
<dbReference type="PRINTS" id="PR00455">
    <property type="entry name" value="HTHTETR"/>
</dbReference>